<dbReference type="Proteomes" id="UP000239724">
    <property type="component" value="Unassembled WGS sequence"/>
</dbReference>
<organism evidence="2 3">
    <name type="scientific">Rhodopila globiformis</name>
    <name type="common">Rhodopseudomonas globiformis</name>
    <dbReference type="NCBI Taxonomy" id="1071"/>
    <lineage>
        <taxon>Bacteria</taxon>
        <taxon>Pseudomonadati</taxon>
        <taxon>Pseudomonadota</taxon>
        <taxon>Alphaproteobacteria</taxon>
        <taxon>Acetobacterales</taxon>
        <taxon>Acetobacteraceae</taxon>
        <taxon>Rhodopila</taxon>
    </lineage>
</organism>
<keyword evidence="1" id="KW-0479">Metal-binding</keyword>
<dbReference type="GO" id="GO:0016151">
    <property type="term" value="F:nickel cation binding"/>
    <property type="evidence" value="ECO:0007669"/>
    <property type="project" value="InterPro"/>
</dbReference>
<accession>A0A2S6N054</accession>
<proteinExistence type="predicted"/>
<gene>
    <name evidence="2" type="ORF">CCS01_25390</name>
</gene>
<evidence type="ECO:0000313" key="2">
    <source>
        <dbReference type="EMBL" id="PPQ28005.1"/>
    </source>
</evidence>
<comment type="cofactor">
    <cofactor evidence="1">
        <name>Fe cation</name>
        <dbReference type="ChEBI" id="CHEBI:24875"/>
    </cofactor>
</comment>
<feature type="binding site" evidence="1">
    <location>
        <position position="44"/>
    </location>
    <ligand>
        <name>Mg(2+)</name>
        <dbReference type="ChEBI" id="CHEBI:18420"/>
    </ligand>
</feature>
<feature type="binding site" evidence="1">
    <location>
        <position position="63"/>
    </location>
    <ligand>
        <name>Ni(2+)</name>
        <dbReference type="ChEBI" id="CHEBI:49786"/>
    </ligand>
</feature>
<feature type="binding site" evidence="1">
    <location>
        <position position="417"/>
    </location>
    <ligand>
        <name>Fe cation</name>
        <dbReference type="ChEBI" id="CHEBI:24875"/>
    </ligand>
</feature>
<feature type="binding site" evidence="1">
    <location>
        <position position="414"/>
    </location>
    <ligand>
        <name>Ni(2+)</name>
        <dbReference type="ChEBI" id="CHEBI:49786"/>
    </ligand>
</feature>
<comment type="caution">
    <text evidence="2">The sequence shown here is derived from an EMBL/GenBank/DDBJ whole genome shotgun (WGS) entry which is preliminary data.</text>
</comment>
<dbReference type="AlphaFoldDB" id="A0A2S6N054"/>
<dbReference type="EMBL" id="NHRY01000250">
    <property type="protein sequence ID" value="PPQ28005.1"/>
    <property type="molecule type" value="Genomic_DNA"/>
</dbReference>
<protein>
    <submittedName>
        <fullName evidence="2">Ni/Fe hydrogenase subunit alpha</fullName>
    </submittedName>
</protein>
<dbReference type="Gene3D" id="1.10.645.10">
    <property type="entry name" value="Cytochrome-c3 Hydrogenase, chain B"/>
    <property type="match status" value="1"/>
</dbReference>
<dbReference type="PANTHER" id="PTHR43600">
    <property type="entry name" value="COENZYME F420 HYDROGENASE, SUBUNIT ALPHA"/>
    <property type="match status" value="1"/>
</dbReference>
<dbReference type="InterPro" id="IPR001501">
    <property type="entry name" value="Ni-dep_hyd_lsu"/>
</dbReference>
<keyword evidence="3" id="KW-1185">Reference proteome</keyword>
<dbReference type="InterPro" id="IPR029014">
    <property type="entry name" value="NiFe-Hase_large"/>
</dbReference>
<feature type="binding site" evidence="1">
    <location>
        <position position="370"/>
    </location>
    <ligand>
        <name>Mg(2+)</name>
        <dbReference type="ChEBI" id="CHEBI:18420"/>
    </ligand>
</feature>
<dbReference type="Pfam" id="PF00374">
    <property type="entry name" value="NiFeSe_Hases"/>
    <property type="match status" value="2"/>
</dbReference>
<comment type="cofactor">
    <cofactor evidence="1">
        <name>Ni(2+)</name>
        <dbReference type="ChEBI" id="CHEBI:49786"/>
    </cofactor>
</comment>
<dbReference type="RefSeq" id="WP_104521620.1">
    <property type="nucleotide sequence ID" value="NZ_NHRY01000250.1"/>
</dbReference>
<name>A0A2S6N054_RHOGL</name>
<feature type="binding site" evidence="1">
    <location>
        <position position="66"/>
    </location>
    <ligand>
        <name>Ni(2+)</name>
        <dbReference type="ChEBI" id="CHEBI:49786"/>
    </ligand>
</feature>
<evidence type="ECO:0000256" key="1">
    <source>
        <dbReference type="PIRSR" id="PIRSR601501-1"/>
    </source>
</evidence>
<feature type="binding site" evidence="1">
    <location>
        <position position="420"/>
    </location>
    <ligand>
        <name>Mg(2+)</name>
        <dbReference type="ChEBI" id="CHEBI:18420"/>
    </ligand>
</feature>
<keyword evidence="1" id="KW-0408">Iron</keyword>
<feature type="binding site" evidence="1">
    <location>
        <position position="66"/>
    </location>
    <ligand>
        <name>Fe cation</name>
        <dbReference type="ChEBI" id="CHEBI:24875"/>
    </ligand>
</feature>
<keyword evidence="1" id="KW-0533">Nickel</keyword>
<sequence>MTRKTIKVDVLARVEGEGGLRLVIDGNTLREAELKIFEPPRFFEAFLRGRNYTEVPDITARICGICPVAYQMSAVHAMEDALGITVSHPIRELRRLLYCGEWVESHVLHMYMLHAPDFLGYEGAVEMAKDYPDIVQTGLRIKKAGNAILKLLGGREIHPINVRVGGFYRVPTKRELAPLREELQRALEMSLNAVRLIAGFEFPDCTRDYEMVSLGKAGEYPFNAGRVVSSKGVDITPQEYDAHFEEYHVEHSNALHSRRVGAGSYLTGPIARYSLNSALLSPLAKQAAREAGLEATCNNPFRSIVVRAVEVIFAFEEALRVIDAYEPPDRPFEDVALRAGTGYACTEAPRGMLYHRYSIAEDGAILDAKIVPPTSQNLPSIEDDLRTFAPAWLQQDTNRLRHLCEQTIRNHDPCISCSVHFLKLDIVRV</sequence>
<dbReference type="PANTHER" id="PTHR43600:SF4">
    <property type="entry name" value="CYTOSOLIC NIFE-HYDROGENASE, ALPHA SUBUNIT"/>
    <property type="match status" value="1"/>
</dbReference>
<keyword evidence="1" id="KW-0460">Magnesium</keyword>
<evidence type="ECO:0000313" key="3">
    <source>
        <dbReference type="Proteomes" id="UP000239724"/>
    </source>
</evidence>
<reference evidence="2 3" key="1">
    <citation type="journal article" date="2018" name="Arch. Microbiol.">
        <title>New insights into the metabolic potential of the phototrophic purple bacterium Rhodopila globiformis DSM 161(T) from its draft genome sequence and evidence for a vanadium-dependent nitrogenase.</title>
        <authorList>
            <person name="Imhoff J.F."/>
            <person name="Rahn T."/>
            <person name="Kunzel S."/>
            <person name="Neulinger S.C."/>
        </authorList>
    </citation>
    <scope>NUCLEOTIDE SEQUENCE [LARGE SCALE GENOMIC DNA]</scope>
    <source>
        <strain evidence="2 3">DSM 161</strain>
    </source>
</reference>
<dbReference type="SUPFAM" id="SSF56762">
    <property type="entry name" value="HydB/Nqo4-like"/>
    <property type="match status" value="1"/>
</dbReference>
<dbReference type="OrthoDB" id="9761717at2"/>